<reference evidence="2" key="1">
    <citation type="submission" date="2022-07" db="EMBL/GenBank/DDBJ databases">
        <title>Draft genome sequence of Zalerion maritima ATCC 34329, a (micro)plastics degrading marine fungus.</title>
        <authorList>
            <person name="Paco A."/>
            <person name="Goncalves M.F.M."/>
            <person name="Rocha-Santos T.A.P."/>
            <person name="Alves A."/>
        </authorList>
    </citation>
    <scope>NUCLEOTIDE SEQUENCE</scope>
    <source>
        <strain evidence="2">ATCC 34329</strain>
    </source>
</reference>
<proteinExistence type="predicted"/>
<sequence length="134" mass="14595">MRAGLARGEEEYREEQILWKMTSVTYEMTVEVVDHEEEEEEEEIPSQAAVPKTITTKDHYQRHGEVQEQGNTPAESEIAIKTGSDVESPVATKSRPVHPDELSIEAAPTAAAALANPPAHTVPAKDQARPGAAP</sequence>
<feature type="region of interest" description="Disordered" evidence="1">
    <location>
        <begin position="60"/>
        <end position="99"/>
    </location>
</feature>
<dbReference type="Proteomes" id="UP001201980">
    <property type="component" value="Unassembled WGS sequence"/>
</dbReference>
<accession>A0AAD5RNC7</accession>
<evidence type="ECO:0000313" key="2">
    <source>
        <dbReference type="EMBL" id="KAJ2898263.1"/>
    </source>
</evidence>
<gene>
    <name evidence="2" type="ORF">MKZ38_004030</name>
</gene>
<protein>
    <submittedName>
        <fullName evidence="2">Uncharacterized protein</fullName>
    </submittedName>
</protein>
<evidence type="ECO:0000256" key="1">
    <source>
        <dbReference type="SAM" id="MobiDB-lite"/>
    </source>
</evidence>
<name>A0AAD5RNC7_9PEZI</name>
<organism evidence="2 3">
    <name type="scientific">Zalerion maritima</name>
    <dbReference type="NCBI Taxonomy" id="339359"/>
    <lineage>
        <taxon>Eukaryota</taxon>
        <taxon>Fungi</taxon>
        <taxon>Dikarya</taxon>
        <taxon>Ascomycota</taxon>
        <taxon>Pezizomycotina</taxon>
        <taxon>Sordariomycetes</taxon>
        <taxon>Lulworthiomycetidae</taxon>
        <taxon>Lulworthiales</taxon>
        <taxon>Lulworthiaceae</taxon>
        <taxon>Zalerion</taxon>
    </lineage>
</organism>
<keyword evidence="3" id="KW-1185">Reference proteome</keyword>
<comment type="caution">
    <text evidence="2">The sequence shown here is derived from an EMBL/GenBank/DDBJ whole genome shotgun (WGS) entry which is preliminary data.</text>
</comment>
<dbReference type="EMBL" id="JAKWBI020000238">
    <property type="protein sequence ID" value="KAJ2898263.1"/>
    <property type="molecule type" value="Genomic_DNA"/>
</dbReference>
<dbReference type="AlphaFoldDB" id="A0AAD5RNC7"/>
<feature type="region of interest" description="Disordered" evidence="1">
    <location>
        <begin position="113"/>
        <end position="134"/>
    </location>
</feature>
<evidence type="ECO:0000313" key="3">
    <source>
        <dbReference type="Proteomes" id="UP001201980"/>
    </source>
</evidence>